<accession>A0A382GDP1</accession>
<name>A0A382GDP1_9ZZZZ</name>
<gene>
    <name evidence="1" type="ORF">METZ01_LOCUS225145</name>
</gene>
<dbReference type="InterPro" id="IPR045179">
    <property type="entry name" value="YgfZ/GcvT"/>
</dbReference>
<evidence type="ECO:0000313" key="1">
    <source>
        <dbReference type="EMBL" id="SVB72291.1"/>
    </source>
</evidence>
<feature type="non-terminal residue" evidence="1">
    <location>
        <position position="144"/>
    </location>
</feature>
<reference evidence="1" key="1">
    <citation type="submission" date="2018-05" db="EMBL/GenBank/DDBJ databases">
        <authorList>
            <person name="Lanie J.A."/>
            <person name="Ng W.-L."/>
            <person name="Kazmierczak K.M."/>
            <person name="Andrzejewski T.M."/>
            <person name="Davidsen T.M."/>
            <person name="Wayne K.J."/>
            <person name="Tettelin H."/>
            <person name="Glass J.I."/>
            <person name="Rusch D."/>
            <person name="Podicherti R."/>
            <person name="Tsui H.-C.T."/>
            <person name="Winkler M.E."/>
        </authorList>
    </citation>
    <scope>NUCLEOTIDE SEQUENCE</scope>
</reference>
<organism evidence="1">
    <name type="scientific">marine metagenome</name>
    <dbReference type="NCBI Taxonomy" id="408172"/>
    <lineage>
        <taxon>unclassified sequences</taxon>
        <taxon>metagenomes</taxon>
        <taxon>ecological metagenomes</taxon>
    </lineage>
</organism>
<dbReference type="Gene3D" id="3.30.1360.120">
    <property type="entry name" value="Probable tRNA modification gtpase trme, domain 1"/>
    <property type="match status" value="1"/>
</dbReference>
<proteinExistence type="predicted"/>
<dbReference type="PANTHER" id="PTHR22602">
    <property type="entry name" value="TRANSFERASE CAF17, MITOCHONDRIAL-RELATED"/>
    <property type="match status" value="1"/>
</dbReference>
<sequence length="144" mass="16873">MKITETCLLEDRGIIYIEGPDTKEFLQNIVTNNLDFVSETRSIYSSILTPQGKYLFDFILIKHKKGYLIDCEKNELDNLIKILNLYKLRSKIEILNLTNEFAVAAICYEKFEEISKPILKEIFLKTKFVPNEKDRVGLTVKFRE</sequence>
<dbReference type="GO" id="GO:0016226">
    <property type="term" value="P:iron-sulfur cluster assembly"/>
    <property type="evidence" value="ECO:0007669"/>
    <property type="project" value="TreeGrafter"/>
</dbReference>
<dbReference type="AlphaFoldDB" id="A0A382GDP1"/>
<dbReference type="PANTHER" id="PTHR22602:SF0">
    <property type="entry name" value="TRANSFERASE CAF17, MITOCHONDRIAL-RELATED"/>
    <property type="match status" value="1"/>
</dbReference>
<dbReference type="EMBL" id="UINC01054501">
    <property type="protein sequence ID" value="SVB72291.1"/>
    <property type="molecule type" value="Genomic_DNA"/>
</dbReference>
<dbReference type="InterPro" id="IPR027266">
    <property type="entry name" value="TrmE/GcvT-like"/>
</dbReference>
<protein>
    <submittedName>
        <fullName evidence="1">Uncharacterized protein</fullName>
    </submittedName>
</protein>
<dbReference type="SUPFAM" id="SSF103025">
    <property type="entry name" value="Folate-binding domain"/>
    <property type="match status" value="1"/>
</dbReference>